<evidence type="ECO:0000256" key="1">
    <source>
        <dbReference type="ARBA" id="ARBA00001286"/>
    </source>
</evidence>
<dbReference type="Gene3D" id="1.10.10.10">
    <property type="entry name" value="Winged helix-like DNA-binding domain superfamily/Winged helix DNA-binding domain"/>
    <property type="match status" value="1"/>
</dbReference>
<dbReference type="STRING" id="1548.CSCA_0820"/>
<evidence type="ECO:0000256" key="5">
    <source>
        <dbReference type="ARBA" id="ARBA00022679"/>
    </source>
</evidence>
<comment type="miscellaneous">
    <text evidence="9">This enzyme catalyzes only one turnover and therefore is not strictly catalytic. According to one definition, an enzyme is a biocatalyst that acts repeatedly and over many reaction cycles.</text>
</comment>
<proteinExistence type="inferred from homology"/>
<dbReference type="NCBIfam" id="TIGR00589">
    <property type="entry name" value="ogt"/>
    <property type="match status" value="1"/>
</dbReference>
<comment type="catalytic activity">
    <reaction evidence="1 9">
        <text>a 4-O-methyl-thymidine in DNA + L-cysteinyl-[protein] = a thymidine in DNA + S-methyl-L-cysteinyl-[protein]</text>
        <dbReference type="Rhea" id="RHEA:53428"/>
        <dbReference type="Rhea" id="RHEA-COMP:10131"/>
        <dbReference type="Rhea" id="RHEA-COMP:10132"/>
        <dbReference type="Rhea" id="RHEA-COMP:13555"/>
        <dbReference type="Rhea" id="RHEA-COMP:13556"/>
        <dbReference type="ChEBI" id="CHEBI:29950"/>
        <dbReference type="ChEBI" id="CHEBI:82612"/>
        <dbReference type="ChEBI" id="CHEBI:137386"/>
        <dbReference type="ChEBI" id="CHEBI:137387"/>
        <dbReference type="EC" id="2.1.1.63"/>
    </reaction>
</comment>
<protein>
    <recommendedName>
        <fullName evidence="9">Methylated-DNA--protein-cysteine methyltransferase</fullName>
        <ecNumber evidence="9">2.1.1.63</ecNumber>
    </recommendedName>
    <alternativeName>
        <fullName evidence="9">6-O-methylguanine-DNA methyltransferase</fullName>
        <shortName evidence="9">MGMT</shortName>
    </alternativeName>
    <alternativeName>
        <fullName evidence="9">O-6-methylguanine-DNA-alkyltransferase</fullName>
    </alternativeName>
</protein>
<comment type="similarity">
    <text evidence="2 9">Belongs to the MGMT family.</text>
</comment>
<keyword evidence="5 9" id="KW-0808">Transferase</keyword>
<organism evidence="12 13">
    <name type="scientific">Clostridium scatologenes</name>
    <dbReference type="NCBI Taxonomy" id="1548"/>
    <lineage>
        <taxon>Bacteria</taxon>
        <taxon>Bacillati</taxon>
        <taxon>Bacillota</taxon>
        <taxon>Clostridia</taxon>
        <taxon>Eubacteriales</taxon>
        <taxon>Clostridiaceae</taxon>
        <taxon>Clostridium</taxon>
    </lineage>
</organism>
<dbReference type="InterPro" id="IPR001497">
    <property type="entry name" value="MethylDNA_cys_MeTrfase_AS"/>
</dbReference>
<comment type="subcellular location">
    <subcellularLocation>
        <location evidence="9">Cytoplasm</location>
    </subcellularLocation>
</comment>
<dbReference type="GO" id="GO:0005737">
    <property type="term" value="C:cytoplasm"/>
    <property type="evidence" value="ECO:0007669"/>
    <property type="project" value="UniProtKB-SubCell"/>
</dbReference>
<evidence type="ECO:0000256" key="8">
    <source>
        <dbReference type="ARBA" id="ARBA00049348"/>
    </source>
</evidence>
<evidence type="ECO:0000313" key="12">
    <source>
        <dbReference type="EMBL" id="AKA67945.1"/>
    </source>
</evidence>
<dbReference type="PANTHER" id="PTHR10815:SF5">
    <property type="entry name" value="METHYLATED-DNA--PROTEIN-CYSTEINE METHYLTRANSFERASE"/>
    <property type="match status" value="1"/>
</dbReference>
<dbReference type="InterPro" id="IPR036217">
    <property type="entry name" value="MethylDNA_cys_MeTrfase_DNAb"/>
</dbReference>
<keyword evidence="7 9" id="KW-0234">DNA repair</keyword>
<dbReference type="SUPFAM" id="SSF53155">
    <property type="entry name" value="Methylated DNA-protein cysteine methyltransferase domain"/>
    <property type="match status" value="1"/>
</dbReference>
<feature type="active site" description="Nucleophile; methyl group acceptor" evidence="9">
    <location>
        <position position="152"/>
    </location>
</feature>
<sequence>MLKKYFERQWHVNIVKYIYGITIDMEVLLMKNMFCYETKIGKISIVENGSSITHMHLGEITFSDVNVLETPLIKKAFKQLQEYLNGTRKIFDLPLAPEGTEFQQKVWNALQQIPYGKTCSYKDIAKNIGNINACRAVGMANNKNPIAIFIPCHRVIGSNGNLIGYAGGLEMKEQLLNLEKQNMDK</sequence>
<evidence type="ECO:0000256" key="6">
    <source>
        <dbReference type="ARBA" id="ARBA00022763"/>
    </source>
</evidence>
<evidence type="ECO:0000313" key="13">
    <source>
        <dbReference type="Proteomes" id="UP000033115"/>
    </source>
</evidence>
<accession>A0A0E3JZ42</accession>
<reference evidence="12 13" key="1">
    <citation type="journal article" date="2015" name="J. Biotechnol.">
        <title>Complete genome sequence of a malodorant-producing acetogen, Clostridium scatologenes ATCC 25775(T).</title>
        <authorList>
            <person name="Zhu Z."/>
            <person name="Guo T."/>
            <person name="Zheng H."/>
            <person name="Song T."/>
            <person name="Ouyang P."/>
            <person name="Xie J."/>
        </authorList>
    </citation>
    <scope>NUCLEOTIDE SEQUENCE [LARGE SCALE GENOMIC DNA]</scope>
    <source>
        <strain evidence="12 13">ATCC 25775</strain>
    </source>
</reference>
<dbReference type="Pfam" id="PF01035">
    <property type="entry name" value="DNA_binding_1"/>
    <property type="match status" value="1"/>
</dbReference>
<evidence type="ECO:0000259" key="10">
    <source>
        <dbReference type="Pfam" id="PF01035"/>
    </source>
</evidence>
<dbReference type="InterPro" id="IPR008332">
    <property type="entry name" value="MethylG_MeTrfase_N"/>
</dbReference>
<dbReference type="Gene3D" id="3.30.160.70">
    <property type="entry name" value="Methylated DNA-protein cysteine methyltransferase domain"/>
    <property type="match status" value="1"/>
</dbReference>
<dbReference type="HOGENOM" id="CLU_000445_52_2_9"/>
<feature type="domain" description="Methylated-DNA-[protein]-cysteine S-methyltransferase DNA binding" evidence="10">
    <location>
        <begin position="101"/>
        <end position="180"/>
    </location>
</feature>
<dbReference type="InterPro" id="IPR014048">
    <property type="entry name" value="MethylDNA_cys_MeTrfase_DNA-bd"/>
</dbReference>
<evidence type="ECO:0000256" key="9">
    <source>
        <dbReference type="HAMAP-Rule" id="MF_00772"/>
    </source>
</evidence>
<dbReference type="HAMAP" id="MF_00772">
    <property type="entry name" value="OGT"/>
    <property type="match status" value="1"/>
</dbReference>
<dbReference type="EMBL" id="CP009933">
    <property type="protein sequence ID" value="AKA67945.1"/>
    <property type="molecule type" value="Genomic_DNA"/>
</dbReference>
<dbReference type="Pfam" id="PF02870">
    <property type="entry name" value="Methyltransf_1N"/>
    <property type="match status" value="1"/>
</dbReference>
<comment type="catalytic activity">
    <reaction evidence="8 9">
        <text>a 6-O-methyl-2'-deoxyguanosine in DNA + L-cysteinyl-[protein] = S-methyl-L-cysteinyl-[protein] + a 2'-deoxyguanosine in DNA</text>
        <dbReference type="Rhea" id="RHEA:24000"/>
        <dbReference type="Rhea" id="RHEA-COMP:10131"/>
        <dbReference type="Rhea" id="RHEA-COMP:10132"/>
        <dbReference type="Rhea" id="RHEA-COMP:11367"/>
        <dbReference type="Rhea" id="RHEA-COMP:11368"/>
        <dbReference type="ChEBI" id="CHEBI:29950"/>
        <dbReference type="ChEBI" id="CHEBI:82612"/>
        <dbReference type="ChEBI" id="CHEBI:85445"/>
        <dbReference type="ChEBI" id="CHEBI:85448"/>
        <dbReference type="EC" id="2.1.1.63"/>
    </reaction>
</comment>
<dbReference type="GO" id="GO:0032259">
    <property type="term" value="P:methylation"/>
    <property type="evidence" value="ECO:0007669"/>
    <property type="project" value="UniProtKB-KW"/>
</dbReference>
<evidence type="ECO:0000256" key="7">
    <source>
        <dbReference type="ARBA" id="ARBA00023204"/>
    </source>
</evidence>
<dbReference type="AlphaFoldDB" id="A0A0E3JZ42"/>
<name>A0A0E3JZ42_CLOSL</name>
<comment type="function">
    <text evidence="9">Involved in the cellular defense against the biological effects of O6-methylguanine (O6-MeG) and O4-methylthymine (O4-MeT) in DNA. Repairs the methylated nucleobase in DNA by stoichiometrically transferring the methyl group to a cysteine residue in the enzyme. This is a suicide reaction: the enzyme is irreversibly inactivated.</text>
</comment>
<dbReference type="SUPFAM" id="SSF46767">
    <property type="entry name" value="Methylated DNA-protein cysteine methyltransferase, C-terminal domain"/>
    <property type="match status" value="1"/>
</dbReference>
<dbReference type="Proteomes" id="UP000033115">
    <property type="component" value="Chromosome"/>
</dbReference>
<evidence type="ECO:0000256" key="3">
    <source>
        <dbReference type="ARBA" id="ARBA00022490"/>
    </source>
</evidence>
<feature type="domain" description="Methylguanine DNA methyltransferase ribonuclease-like" evidence="11">
    <location>
        <begin position="36"/>
        <end position="97"/>
    </location>
</feature>
<dbReference type="InterPro" id="IPR036631">
    <property type="entry name" value="MGMT_N_sf"/>
</dbReference>
<dbReference type="PANTHER" id="PTHR10815">
    <property type="entry name" value="METHYLATED-DNA--PROTEIN-CYSTEINE METHYLTRANSFERASE"/>
    <property type="match status" value="1"/>
</dbReference>
<evidence type="ECO:0000256" key="2">
    <source>
        <dbReference type="ARBA" id="ARBA00008711"/>
    </source>
</evidence>
<dbReference type="CDD" id="cd06445">
    <property type="entry name" value="ATase"/>
    <property type="match status" value="1"/>
</dbReference>
<gene>
    <name evidence="12" type="ORF">CSCA_0820</name>
</gene>
<keyword evidence="6 9" id="KW-0227">DNA damage</keyword>
<dbReference type="EC" id="2.1.1.63" evidence="9"/>
<dbReference type="KEGG" id="csq:CSCA_0820"/>
<evidence type="ECO:0000256" key="4">
    <source>
        <dbReference type="ARBA" id="ARBA00022603"/>
    </source>
</evidence>
<dbReference type="InterPro" id="IPR036388">
    <property type="entry name" value="WH-like_DNA-bd_sf"/>
</dbReference>
<keyword evidence="4 9" id="KW-0489">Methyltransferase</keyword>
<dbReference type="GO" id="GO:0003908">
    <property type="term" value="F:methylated-DNA-[protein]-cysteine S-methyltransferase activity"/>
    <property type="evidence" value="ECO:0007669"/>
    <property type="project" value="UniProtKB-UniRule"/>
</dbReference>
<keyword evidence="13" id="KW-1185">Reference proteome</keyword>
<dbReference type="GO" id="GO:0006307">
    <property type="term" value="P:DNA alkylation repair"/>
    <property type="evidence" value="ECO:0007669"/>
    <property type="project" value="UniProtKB-UniRule"/>
</dbReference>
<dbReference type="InterPro" id="IPR023546">
    <property type="entry name" value="MGMT"/>
</dbReference>
<dbReference type="PROSITE" id="PS00374">
    <property type="entry name" value="MGMT"/>
    <property type="match status" value="1"/>
</dbReference>
<keyword evidence="3 9" id="KW-0963">Cytoplasm</keyword>
<evidence type="ECO:0000259" key="11">
    <source>
        <dbReference type="Pfam" id="PF02870"/>
    </source>
</evidence>
<dbReference type="FunFam" id="1.10.10.10:FF:000214">
    <property type="entry name" value="Methylated-DNA--protein-cysteine methyltransferase"/>
    <property type="match status" value="1"/>
</dbReference>